<evidence type="ECO:0000256" key="2">
    <source>
        <dbReference type="ARBA" id="ARBA00023015"/>
    </source>
</evidence>
<dbReference type="SUPFAM" id="SSF88946">
    <property type="entry name" value="Sigma2 domain of RNA polymerase sigma factors"/>
    <property type="match status" value="1"/>
</dbReference>
<dbReference type="PANTHER" id="PTHR43133:SF46">
    <property type="entry name" value="RNA POLYMERASE SIGMA-70 FACTOR ECF SUBFAMILY"/>
    <property type="match status" value="1"/>
</dbReference>
<evidence type="ECO:0000256" key="4">
    <source>
        <dbReference type="ARBA" id="ARBA00023163"/>
    </source>
</evidence>
<feature type="domain" description="RNA polymerase sigma-70 region 2" evidence="5">
    <location>
        <begin position="30"/>
        <end position="92"/>
    </location>
</feature>
<dbReference type="GO" id="GO:0006352">
    <property type="term" value="P:DNA-templated transcription initiation"/>
    <property type="evidence" value="ECO:0007669"/>
    <property type="project" value="InterPro"/>
</dbReference>
<evidence type="ECO:0000313" key="8">
    <source>
        <dbReference type="Proteomes" id="UP000230000"/>
    </source>
</evidence>
<evidence type="ECO:0000259" key="6">
    <source>
        <dbReference type="Pfam" id="PF08281"/>
    </source>
</evidence>
<dbReference type="InterPro" id="IPR036388">
    <property type="entry name" value="WH-like_DNA-bd_sf"/>
</dbReference>
<proteinExistence type="inferred from homology"/>
<gene>
    <name evidence="7" type="ORF">BXY57_1060</name>
</gene>
<comment type="caution">
    <text evidence="7">The sequence shown here is derived from an EMBL/GenBank/DDBJ whole genome shotgun (WGS) entry which is preliminary data.</text>
</comment>
<dbReference type="Gene3D" id="1.10.10.10">
    <property type="entry name" value="Winged helix-like DNA-binding domain superfamily/Winged helix DNA-binding domain"/>
    <property type="match status" value="1"/>
</dbReference>
<comment type="similarity">
    <text evidence="1">Belongs to the sigma-70 factor family. ECF subfamily.</text>
</comment>
<dbReference type="RefSeq" id="WP_100314083.1">
    <property type="nucleotide sequence ID" value="NZ_PGFG01000001.1"/>
</dbReference>
<dbReference type="InterPro" id="IPR013324">
    <property type="entry name" value="RNA_pol_sigma_r3/r4-like"/>
</dbReference>
<dbReference type="Pfam" id="PF04542">
    <property type="entry name" value="Sigma70_r2"/>
    <property type="match status" value="1"/>
</dbReference>
<dbReference type="InterPro" id="IPR007627">
    <property type="entry name" value="RNA_pol_sigma70_r2"/>
</dbReference>
<dbReference type="PANTHER" id="PTHR43133">
    <property type="entry name" value="RNA POLYMERASE ECF-TYPE SIGMA FACTO"/>
    <property type="match status" value="1"/>
</dbReference>
<keyword evidence="2" id="KW-0805">Transcription regulation</keyword>
<dbReference type="EMBL" id="PGFG01000001">
    <property type="protein sequence ID" value="PJJ75481.1"/>
    <property type="molecule type" value="Genomic_DNA"/>
</dbReference>
<protein>
    <submittedName>
        <fullName evidence="7">RNA polymerase sigma-70 factor (ECF subfamily)</fullName>
    </submittedName>
</protein>
<dbReference type="InterPro" id="IPR039425">
    <property type="entry name" value="RNA_pol_sigma-70-like"/>
</dbReference>
<dbReference type="AlphaFoldDB" id="A0A2M9CUB8"/>
<feature type="domain" description="RNA polymerase sigma factor 70 region 4 type 2" evidence="6">
    <location>
        <begin position="124"/>
        <end position="176"/>
    </location>
</feature>
<dbReference type="Proteomes" id="UP000230000">
    <property type="component" value="Unassembled WGS sequence"/>
</dbReference>
<dbReference type="Gene3D" id="1.10.1740.10">
    <property type="match status" value="1"/>
</dbReference>
<dbReference type="NCBIfam" id="TIGR02985">
    <property type="entry name" value="Sig70_bacteroi1"/>
    <property type="match status" value="1"/>
</dbReference>
<reference evidence="7 8" key="1">
    <citation type="submission" date="2017-11" db="EMBL/GenBank/DDBJ databases">
        <title>Genomic Encyclopedia of Archaeal and Bacterial Type Strains, Phase II (KMG-II): From Individual Species to Whole Genera.</title>
        <authorList>
            <person name="Goeker M."/>
        </authorList>
    </citation>
    <scope>NUCLEOTIDE SEQUENCE [LARGE SCALE GENOMIC DNA]</scope>
    <source>
        <strain evidence="7 8">DSM 27268</strain>
    </source>
</reference>
<evidence type="ECO:0000256" key="3">
    <source>
        <dbReference type="ARBA" id="ARBA00023082"/>
    </source>
</evidence>
<dbReference type="SUPFAM" id="SSF88659">
    <property type="entry name" value="Sigma3 and sigma4 domains of RNA polymerase sigma factors"/>
    <property type="match status" value="1"/>
</dbReference>
<dbReference type="InterPro" id="IPR014284">
    <property type="entry name" value="RNA_pol_sigma-70_dom"/>
</dbReference>
<evidence type="ECO:0000256" key="1">
    <source>
        <dbReference type="ARBA" id="ARBA00010641"/>
    </source>
</evidence>
<sequence>MKVDEQQCRQWLKDMADGHEDAYRDLFFHVYTPLYRFALSIIKSHEAAEEIVLDVLLKVWQQHKRLAQIEQIRLYLYVAIKNTALNYQAKASKNLLERLEDHPVEWPATSAGPEELFLTAEMQRRIQLAVQQLPPRCRVIYQLIREYGLKHKEVAELLGLSQKTVEAQMGIALKKIAETLAPQMDRPIKPEARHKFPEE</sequence>
<name>A0A2M9CUB8_9BACT</name>
<dbReference type="GO" id="GO:0016987">
    <property type="term" value="F:sigma factor activity"/>
    <property type="evidence" value="ECO:0007669"/>
    <property type="project" value="UniProtKB-KW"/>
</dbReference>
<dbReference type="NCBIfam" id="TIGR02937">
    <property type="entry name" value="sigma70-ECF"/>
    <property type="match status" value="1"/>
</dbReference>
<dbReference type="GO" id="GO:0003677">
    <property type="term" value="F:DNA binding"/>
    <property type="evidence" value="ECO:0007669"/>
    <property type="project" value="InterPro"/>
</dbReference>
<keyword evidence="4" id="KW-0804">Transcription</keyword>
<organism evidence="7 8">
    <name type="scientific">Thermoflavifilum aggregans</name>
    <dbReference type="NCBI Taxonomy" id="454188"/>
    <lineage>
        <taxon>Bacteria</taxon>
        <taxon>Pseudomonadati</taxon>
        <taxon>Bacteroidota</taxon>
        <taxon>Chitinophagia</taxon>
        <taxon>Chitinophagales</taxon>
        <taxon>Chitinophagaceae</taxon>
        <taxon>Thermoflavifilum</taxon>
    </lineage>
</organism>
<evidence type="ECO:0000259" key="5">
    <source>
        <dbReference type="Pfam" id="PF04542"/>
    </source>
</evidence>
<keyword evidence="8" id="KW-1185">Reference proteome</keyword>
<accession>A0A2M9CUB8</accession>
<evidence type="ECO:0000313" key="7">
    <source>
        <dbReference type="EMBL" id="PJJ75481.1"/>
    </source>
</evidence>
<dbReference type="Pfam" id="PF08281">
    <property type="entry name" value="Sigma70_r4_2"/>
    <property type="match status" value="1"/>
</dbReference>
<dbReference type="InterPro" id="IPR013249">
    <property type="entry name" value="RNA_pol_sigma70_r4_t2"/>
</dbReference>
<dbReference type="OrthoDB" id="659361at2"/>
<keyword evidence="3" id="KW-0731">Sigma factor</keyword>
<dbReference type="InterPro" id="IPR014327">
    <property type="entry name" value="RNA_pol_sigma70_bacteroid"/>
</dbReference>
<dbReference type="InterPro" id="IPR013325">
    <property type="entry name" value="RNA_pol_sigma_r2"/>
</dbReference>